<proteinExistence type="predicted"/>
<protein>
    <submittedName>
        <fullName evidence="1">Uncharacterized protein</fullName>
    </submittedName>
</protein>
<reference evidence="1" key="1">
    <citation type="journal article" date="2021" name="New Phytol.">
        <title>Evolutionary innovations through gain and loss of genes in the ectomycorrhizal Boletales.</title>
        <authorList>
            <person name="Wu G."/>
            <person name="Miyauchi S."/>
            <person name="Morin E."/>
            <person name="Kuo A."/>
            <person name="Drula E."/>
            <person name="Varga T."/>
            <person name="Kohler A."/>
            <person name="Feng B."/>
            <person name="Cao Y."/>
            <person name="Lipzen A."/>
            <person name="Daum C."/>
            <person name="Hundley H."/>
            <person name="Pangilinan J."/>
            <person name="Johnson J."/>
            <person name="Barry K."/>
            <person name="LaButti K."/>
            <person name="Ng V."/>
            <person name="Ahrendt S."/>
            <person name="Min B."/>
            <person name="Choi I.G."/>
            <person name="Park H."/>
            <person name="Plett J.M."/>
            <person name="Magnuson J."/>
            <person name="Spatafora J.W."/>
            <person name="Nagy L.G."/>
            <person name="Henrissat B."/>
            <person name="Grigoriev I.V."/>
            <person name="Yang Z.L."/>
            <person name="Xu J."/>
            <person name="Martin F.M."/>
        </authorList>
    </citation>
    <scope>NUCLEOTIDE SEQUENCE</scope>
    <source>
        <strain evidence="1">ATCC 28755</strain>
    </source>
</reference>
<evidence type="ECO:0000313" key="2">
    <source>
        <dbReference type="Proteomes" id="UP000790377"/>
    </source>
</evidence>
<evidence type="ECO:0000313" key="1">
    <source>
        <dbReference type="EMBL" id="KAH7907260.1"/>
    </source>
</evidence>
<dbReference type="EMBL" id="MU267921">
    <property type="protein sequence ID" value="KAH7907260.1"/>
    <property type="molecule type" value="Genomic_DNA"/>
</dbReference>
<comment type="caution">
    <text evidence="1">The sequence shown here is derived from an EMBL/GenBank/DDBJ whole genome shotgun (WGS) entry which is preliminary data.</text>
</comment>
<sequence>MNTTPVLNISLEPHLRETLAQLPIVLPTELSQELISHLGRPIDGSNTIPYDTLDKISFWSRTAGGQKALHDHSPPLDPHSYSMIALLAGTRTSPEKNFPVHRAIDPDAERRRAIDDKKAISAVINAIFSVAGTGVAAWWASAQTGLRIEWRAILAVCAALVVALAEIILYVIWDSRRNTKAQTPIHRTPSETTKLKREDDDVDNVEPSSLTSNTGHHEGVLRQRIGASDILSAE</sequence>
<dbReference type="Proteomes" id="UP000790377">
    <property type="component" value="Unassembled WGS sequence"/>
</dbReference>
<accession>A0ACB8A1N0</accession>
<name>A0ACB8A1N0_9AGAM</name>
<organism evidence="1 2">
    <name type="scientific">Hygrophoropsis aurantiaca</name>
    <dbReference type="NCBI Taxonomy" id="72124"/>
    <lineage>
        <taxon>Eukaryota</taxon>
        <taxon>Fungi</taxon>
        <taxon>Dikarya</taxon>
        <taxon>Basidiomycota</taxon>
        <taxon>Agaricomycotina</taxon>
        <taxon>Agaricomycetes</taxon>
        <taxon>Agaricomycetidae</taxon>
        <taxon>Boletales</taxon>
        <taxon>Coniophorineae</taxon>
        <taxon>Hygrophoropsidaceae</taxon>
        <taxon>Hygrophoropsis</taxon>
    </lineage>
</organism>
<gene>
    <name evidence="1" type="ORF">BJ138DRAFT_521777</name>
</gene>
<keyword evidence="2" id="KW-1185">Reference proteome</keyword>